<sequence length="107" mass="11570">MDSALRNRTQTPSSTEPARLQFRIALRHCAPATTARAPAGQRRLRSVAAIGLALVVAGTGLSGCKRHHETTGEKIDHFGDKMQDTFDPPKGPGEKAGRTIDRTLHDD</sequence>
<evidence type="ECO:0000313" key="3">
    <source>
        <dbReference type="Proteomes" id="UP000247814"/>
    </source>
</evidence>
<accession>A0A318QMA8</accession>
<reference evidence="2 3" key="1">
    <citation type="submission" date="2017-07" db="EMBL/GenBank/DDBJ databases">
        <title>A draft genome sequence of Komagataeibacter sucrofermentans LMG 18788.</title>
        <authorList>
            <person name="Skraban J."/>
            <person name="Cleenwerck I."/>
            <person name="Vandamme P."/>
            <person name="Trcek J."/>
        </authorList>
    </citation>
    <scope>NUCLEOTIDE SEQUENCE [LARGE SCALE GENOMIC DNA]</scope>
    <source>
        <strain evidence="2 3">LMG 18788</strain>
    </source>
</reference>
<evidence type="ECO:0000256" key="1">
    <source>
        <dbReference type="SAM" id="MobiDB-lite"/>
    </source>
</evidence>
<protein>
    <submittedName>
        <fullName evidence="2">Uncharacterized protein</fullName>
    </submittedName>
</protein>
<dbReference type="Proteomes" id="UP000247814">
    <property type="component" value="Unassembled WGS sequence"/>
</dbReference>
<proteinExistence type="predicted"/>
<name>A0A318QMA8_9PROT</name>
<dbReference type="OrthoDB" id="7284426at2"/>
<dbReference type="RefSeq" id="WP_110567906.1">
    <property type="nucleotide sequence ID" value="NZ_CP137147.1"/>
</dbReference>
<organism evidence="2 3">
    <name type="scientific">Komagataeibacter sucrofermentans</name>
    <dbReference type="NCBI Taxonomy" id="1053551"/>
    <lineage>
        <taxon>Bacteria</taxon>
        <taxon>Pseudomonadati</taxon>
        <taxon>Pseudomonadota</taxon>
        <taxon>Alphaproteobacteria</taxon>
        <taxon>Acetobacterales</taxon>
        <taxon>Acetobacteraceae</taxon>
        <taxon>Komagataeibacter</taxon>
    </lineage>
</organism>
<feature type="region of interest" description="Disordered" evidence="1">
    <location>
        <begin position="77"/>
        <end position="107"/>
    </location>
</feature>
<dbReference type="AlphaFoldDB" id="A0A318QMA8"/>
<dbReference type="EMBL" id="NKUA01000004">
    <property type="protein sequence ID" value="PYD80175.1"/>
    <property type="molecule type" value="Genomic_DNA"/>
</dbReference>
<keyword evidence="3" id="KW-1185">Reference proteome</keyword>
<gene>
    <name evidence="2" type="ORF">CFR77_04255</name>
</gene>
<feature type="compositionally biased region" description="Basic and acidic residues" evidence="1">
    <location>
        <begin position="92"/>
        <end position="107"/>
    </location>
</feature>
<comment type="caution">
    <text evidence="2">The sequence shown here is derived from an EMBL/GenBank/DDBJ whole genome shotgun (WGS) entry which is preliminary data.</text>
</comment>
<evidence type="ECO:0000313" key="2">
    <source>
        <dbReference type="EMBL" id="PYD80175.1"/>
    </source>
</evidence>